<reference evidence="8 9" key="1">
    <citation type="submission" date="2019-05" db="EMBL/GenBank/DDBJ databases">
        <title>Comparative genomics and metabolomics analyses of clavulanic acid producing Streptomyces species provides insight into specialized metabolism and evolution of beta-lactam biosynthetic gene clusters.</title>
        <authorList>
            <person name="Moore M.A."/>
            <person name="Cruz-Morales P."/>
            <person name="Barona Gomez F."/>
            <person name="Kapil T."/>
        </authorList>
    </citation>
    <scope>NUCLEOTIDE SEQUENCE [LARGE SCALE GENOMIC DNA]</scope>
    <source>
        <strain evidence="8 9">NRRL 5741</strain>
    </source>
</reference>
<evidence type="ECO:0000256" key="2">
    <source>
        <dbReference type="ARBA" id="ARBA00006706"/>
    </source>
</evidence>
<proteinExistence type="inferred from homology"/>
<dbReference type="PROSITE" id="PS00723">
    <property type="entry name" value="POLYPRENYL_SYNTHASE_1"/>
    <property type="match status" value="1"/>
</dbReference>
<keyword evidence="3 6" id="KW-0808">Transferase</keyword>
<dbReference type="OrthoDB" id="4497239at2"/>
<dbReference type="GO" id="GO:0046872">
    <property type="term" value="F:metal ion binding"/>
    <property type="evidence" value="ECO:0007669"/>
    <property type="project" value="UniProtKB-KW"/>
</dbReference>
<dbReference type="PANTHER" id="PTHR12001">
    <property type="entry name" value="GERANYLGERANYL PYROPHOSPHATE SYNTHASE"/>
    <property type="match status" value="1"/>
</dbReference>
<dbReference type="GO" id="GO:0004659">
    <property type="term" value="F:prenyltransferase activity"/>
    <property type="evidence" value="ECO:0007669"/>
    <property type="project" value="InterPro"/>
</dbReference>
<comment type="caution">
    <text evidence="8">The sequence shown here is derived from an EMBL/GenBank/DDBJ whole genome shotgun (WGS) entry which is preliminary data.</text>
</comment>
<evidence type="ECO:0000256" key="3">
    <source>
        <dbReference type="ARBA" id="ARBA00022679"/>
    </source>
</evidence>
<dbReference type="RefSeq" id="WP_153524874.1">
    <property type="nucleotide sequence ID" value="NZ_JBEPDZ010000032.1"/>
</dbReference>
<feature type="region of interest" description="Disordered" evidence="7">
    <location>
        <begin position="1"/>
        <end position="25"/>
    </location>
</feature>
<dbReference type="InterPro" id="IPR033749">
    <property type="entry name" value="Polyprenyl_synt_CS"/>
</dbReference>
<name>A0A646KLY3_STRJU</name>
<evidence type="ECO:0000256" key="6">
    <source>
        <dbReference type="RuleBase" id="RU004466"/>
    </source>
</evidence>
<dbReference type="EMBL" id="VCLA01000168">
    <property type="protein sequence ID" value="MQT03322.1"/>
    <property type="molecule type" value="Genomic_DNA"/>
</dbReference>
<dbReference type="PANTHER" id="PTHR12001:SF69">
    <property type="entry name" value="ALL TRANS-POLYPRENYL-DIPHOSPHATE SYNTHASE PDSS1"/>
    <property type="match status" value="1"/>
</dbReference>
<keyword evidence="9" id="KW-1185">Reference proteome</keyword>
<keyword evidence="4" id="KW-0479">Metal-binding</keyword>
<dbReference type="GO" id="GO:0008299">
    <property type="term" value="P:isoprenoid biosynthetic process"/>
    <property type="evidence" value="ECO:0007669"/>
    <property type="project" value="InterPro"/>
</dbReference>
<dbReference type="Gene3D" id="1.10.600.10">
    <property type="entry name" value="Farnesyl Diphosphate Synthase"/>
    <property type="match status" value="1"/>
</dbReference>
<comment type="similarity">
    <text evidence="2 6">Belongs to the FPP/GGPP synthase family.</text>
</comment>
<dbReference type="Proteomes" id="UP000419138">
    <property type="component" value="Unassembled WGS sequence"/>
</dbReference>
<dbReference type="InterPro" id="IPR000092">
    <property type="entry name" value="Polyprenyl_synt"/>
</dbReference>
<evidence type="ECO:0000256" key="4">
    <source>
        <dbReference type="ARBA" id="ARBA00022723"/>
    </source>
</evidence>
<evidence type="ECO:0000313" key="8">
    <source>
        <dbReference type="EMBL" id="MQT03322.1"/>
    </source>
</evidence>
<dbReference type="InterPro" id="IPR008949">
    <property type="entry name" value="Isoprenoid_synthase_dom_sf"/>
</dbReference>
<sequence length="355" mass="37144">MATALPDPLSPPAGAAPGDRPRAADQDARLADLIETELNGSLPAVTALGLGSAARHALLPAGRLLRPLLLVRSALAVGGAVGPVLPAAVGLECVHAGSLVHDDIIDGDRTRRGRPAVHDRFGPATAIVTGNALFFSWFEALCECAARGVPETRVAAACRIQAEAGRRICEGAARELTLAGRLDTAVDDYLEMARLKTAVLISAACRIGAVLAGGRTADTEALAAFGEHLGMAFQIRDDLLPYGRSPGAAGKPADSDLRNQRPTLPVLLARDRASASQRAELRRAFAALPDPMTAALIRRLVVTTDAHTAAARLAEKHAARAFRDLARLPETAHRRRLAALAVTALGRAGPARRRP</sequence>
<protein>
    <submittedName>
        <fullName evidence="8">Polyprenyl synthetase family protein</fullName>
    </submittedName>
</protein>
<organism evidence="8 9">
    <name type="scientific">Streptomyces jumonjinensis</name>
    <dbReference type="NCBI Taxonomy" id="1945"/>
    <lineage>
        <taxon>Bacteria</taxon>
        <taxon>Bacillati</taxon>
        <taxon>Actinomycetota</taxon>
        <taxon>Actinomycetes</taxon>
        <taxon>Kitasatosporales</taxon>
        <taxon>Streptomycetaceae</taxon>
        <taxon>Streptomyces</taxon>
    </lineage>
</organism>
<dbReference type="AlphaFoldDB" id="A0A646KLY3"/>
<evidence type="ECO:0000256" key="1">
    <source>
        <dbReference type="ARBA" id="ARBA00001946"/>
    </source>
</evidence>
<dbReference type="SUPFAM" id="SSF48576">
    <property type="entry name" value="Terpenoid synthases"/>
    <property type="match status" value="1"/>
</dbReference>
<keyword evidence="5" id="KW-0460">Magnesium</keyword>
<gene>
    <name evidence="8" type="ORF">FF041_24965</name>
</gene>
<dbReference type="CDD" id="cd00685">
    <property type="entry name" value="Trans_IPPS_HT"/>
    <property type="match status" value="1"/>
</dbReference>
<evidence type="ECO:0000256" key="5">
    <source>
        <dbReference type="ARBA" id="ARBA00022842"/>
    </source>
</evidence>
<evidence type="ECO:0000256" key="7">
    <source>
        <dbReference type="SAM" id="MobiDB-lite"/>
    </source>
</evidence>
<dbReference type="Pfam" id="PF00348">
    <property type="entry name" value="polyprenyl_synt"/>
    <property type="match status" value="1"/>
</dbReference>
<evidence type="ECO:0000313" key="9">
    <source>
        <dbReference type="Proteomes" id="UP000419138"/>
    </source>
</evidence>
<comment type="cofactor">
    <cofactor evidence="1">
        <name>Mg(2+)</name>
        <dbReference type="ChEBI" id="CHEBI:18420"/>
    </cofactor>
</comment>
<dbReference type="SFLD" id="SFLDS00005">
    <property type="entry name" value="Isoprenoid_Synthase_Type_I"/>
    <property type="match status" value="1"/>
</dbReference>
<accession>A0A646KLY3</accession>